<evidence type="ECO:0000313" key="2">
    <source>
        <dbReference type="Proteomes" id="UP000032180"/>
    </source>
</evidence>
<evidence type="ECO:0000313" key="1">
    <source>
        <dbReference type="EnsemblPlants" id="LPERR01G11470.1"/>
    </source>
</evidence>
<dbReference type="EnsemblPlants" id="LPERR01G11470.1">
    <property type="protein sequence ID" value="LPERR01G11470.1"/>
    <property type="gene ID" value="LPERR01G11470"/>
</dbReference>
<sequence length="64" mass="7088">MEGIGAARVPSSPPRRARCRAAAVAFVFLRIWIWRGSGRPARCCRLRVRLGRRAAVIASISIQI</sequence>
<name>A0A0D9V009_9ORYZ</name>
<reference evidence="2" key="2">
    <citation type="submission" date="2013-12" db="EMBL/GenBank/DDBJ databases">
        <authorList>
            <person name="Yu Y."/>
            <person name="Lee S."/>
            <person name="de Baynast K."/>
            <person name="Wissotski M."/>
            <person name="Liu L."/>
            <person name="Talag J."/>
            <person name="Goicoechea J."/>
            <person name="Angelova A."/>
            <person name="Jetty R."/>
            <person name="Kudrna D."/>
            <person name="Golser W."/>
            <person name="Rivera L."/>
            <person name="Zhang J."/>
            <person name="Wing R."/>
        </authorList>
    </citation>
    <scope>NUCLEOTIDE SEQUENCE</scope>
</reference>
<protein>
    <submittedName>
        <fullName evidence="1">Uncharacterized protein</fullName>
    </submittedName>
</protein>
<keyword evidence="2" id="KW-1185">Reference proteome</keyword>
<accession>A0A0D9V009</accession>
<dbReference type="HOGENOM" id="CLU_2870811_0_0_1"/>
<dbReference type="Gramene" id="LPERR01G11470.1">
    <property type="protein sequence ID" value="LPERR01G11470.1"/>
    <property type="gene ID" value="LPERR01G11470"/>
</dbReference>
<organism evidence="1 2">
    <name type="scientific">Leersia perrieri</name>
    <dbReference type="NCBI Taxonomy" id="77586"/>
    <lineage>
        <taxon>Eukaryota</taxon>
        <taxon>Viridiplantae</taxon>
        <taxon>Streptophyta</taxon>
        <taxon>Embryophyta</taxon>
        <taxon>Tracheophyta</taxon>
        <taxon>Spermatophyta</taxon>
        <taxon>Magnoliopsida</taxon>
        <taxon>Liliopsida</taxon>
        <taxon>Poales</taxon>
        <taxon>Poaceae</taxon>
        <taxon>BOP clade</taxon>
        <taxon>Oryzoideae</taxon>
        <taxon>Oryzeae</taxon>
        <taxon>Oryzinae</taxon>
        <taxon>Leersia</taxon>
    </lineage>
</organism>
<dbReference type="Proteomes" id="UP000032180">
    <property type="component" value="Chromosome 1"/>
</dbReference>
<reference evidence="1" key="3">
    <citation type="submission" date="2015-04" db="UniProtKB">
        <authorList>
            <consortium name="EnsemblPlants"/>
        </authorList>
    </citation>
    <scope>IDENTIFICATION</scope>
</reference>
<proteinExistence type="predicted"/>
<reference evidence="1 2" key="1">
    <citation type="submission" date="2012-08" db="EMBL/GenBank/DDBJ databases">
        <title>Oryza genome evolution.</title>
        <authorList>
            <person name="Wing R.A."/>
        </authorList>
    </citation>
    <scope>NUCLEOTIDE SEQUENCE</scope>
</reference>
<dbReference type="AlphaFoldDB" id="A0A0D9V009"/>